<feature type="domain" description="Globin" evidence="2">
    <location>
        <begin position="123"/>
        <end position="253"/>
    </location>
</feature>
<dbReference type="KEGG" id="pic:PICST_32831"/>
<dbReference type="GO" id="GO:0019825">
    <property type="term" value="F:oxygen binding"/>
    <property type="evidence" value="ECO:0007669"/>
    <property type="project" value="InterPro"/>
</dbReference>
<dbReference type="GeneID" id="4840295"/>
<name>A3LXI9_PICST</name>
<dbReference type="InterPro" id="IPR009050">
    <property type="entry name" value="Globin-like_sf"/>
</dbReference>
<dbReference type="AlphaFoldDB" id="A3LXI9"/>
<dbReference type="eggNOG" id="KOG3378">
    <property type="taxonomic scope" value="Eukaryota"/>
</dbReference>
<evidence type="ECO:0000256" key="1">
    <source>
        <dbReference type="SAM" id="MobiDB-lite"/>
    </source>
</evidence>
<dbReference type="InParanoid" id="A3LXI9"/>
<dbReference type="SUPFAM" id="SSF46458">
    <property type="entry name" value="Globin-like"/>
    <property type="match status" value="1"/>
</dbReference>
<protein>
    <recommendedName>
        <fullName evidence="2">Globin domain-containing protein</fullName>
    </recommendedName>
</protein>
<evidence type="ECO:0000313" key="4">
    <source>
        <dbReference type="Proteomes" id="UP000002258"/>
    </source>
</evidence>
<organism evidence="3 4">
    <name type="scientific">Scheffersomyces stipitis (strain ATCC 58785 / CBS 6054 / NBRC 10063 / NRRL Y-11545)</name>
    <name type="common">Yeast</name>
    <name type="synonym">Pichia stipitis</name>
    <dbReference type="NCBI Taxonomy" id="322104"/>
    <lineage>
        <taxon>Eukaryota</taxon>
        <taxon>Fungi</taxon>
        <taxon>Dikarya</taxon>
        <taxon>Ascomycota</taxon>
        <taxon>Saccharomycotina</taxon>
        <taxon>Pichiomycetes</taxon>
        <taxon>Debaryomycetaceae</taxon>
        <taxon>Scheffersomyces</taxon>
    </lineage>
</organism>
<evidence type="ECO:0000313" key="3">
    <source>
        <dbReference type="EMBL" id="ABN67466.2"/>
    </source>
</evidence>
<dbReference type="InterPro" id="IPR044399">
    <property type="entry name" value="Mb-like_M"/>
</dbReference>
<evidence type="ECO:0000259" key="2">
    <source>
        <dbReference type="PROSITE" id="PS01033"/>
    </source>
</evidence>
<dbReference type="RefSeq" id="XP_001385495.2">
    <property type="nucleotide sequence ID" value="XM_001385458.1"/>
</dbReference>
<dbReference type="InterPro" id="IPR000971">
    <property type="entry name" value="Globin"/>
</dbReference>
<dbReference type="Pfam" id="PF00042">
    <property type="entry name" value="Globin"/>
    <property type="match status" value="1"/>
</dbReference>
<dbReference type="PROSITE" id="PS01033">
    <property type="entry name" value="GLOBIN"/>
    <property type="match status" value="1"/>
</dbReference>
<dbReference type="OMA" id="LMDEYLM"/>
<dbReference type="STRING" id="322104.A3LXI9"/>
<dbReference type="GO" id="GO:0071949">
    <property type="term" value="F:FAD binding"/>
    <property type="evidence" value="ECO:0007669"/>
    <property type="project" value="TreeGrafter"/>
</dbReference>
<dbReference type="Proteomes" id="UP000002258">
    <property type="component" value="Chromosome 6"/>
</dbReference>
<feature type="compositionally biased region" description="Polar residues" evidence="1">
    <location>
        <begin position="289"/>
        <end position="317"/>
    </location>
</feature>
<dbReference type="GO" id="GO:0020037">
    <property type="term" value="F:heme binding"/>
    <property type="evidence" value="ECO:0007669"/>
    <property type="project" value="InterPro"/>
</dbReference>
<dbReference type="GO" id="GO:0071500">
    <property type="term" value="P:cellular response to nitrosative stress"/>
    <property type="evidence" value="ECO:0007669"/>
    <property type="project" value="TreeGrafter"/>
</dbReference>
<sequence length="348" mass="39519">MQSQDSVSIYSNKSTISRLSSLGRPKLFGEHFNRYTNNISKHTSHESIQEEPTNYALQRIDTRKSVESLNHVLAHSQYRVSLHLTTSEISLIRYTWNKMLLDDPIEKQSTFRNIPGAYPVEQEIPKHKQPATSASSIASSLFCRQFYDNLLMSKPDLEEMFPSIRHQAVQFAGVMAMTISQLEDLTLMDEYLMKLGKRHSRVLGIGSDHFELMGEVLILTFQERFGTRFTQELAVLWIRLYLYLANTLLQFGVDPVMRLPSDLSVESEFNKIRTMSSVSSLMNERPSISTSVTSLASTETNTTQAGSVPHSQKSSPMKTMPGSMLKAERVHSLGMDSIRKKKKDCVIQ</sequence>
<dbReference type="GO" id="GO:0008941">
    <property type="term" value="F:nitric oxide dioxygenase NAD(P)H activity"/>
    <property type="evidence" value="ECO:0007669"/>
    <property type="project" value="TreeGrafter"/>
</dbReference>
<dbReference type="PANTHER" id="PTHR43396">
    <property type="entry name" value="FLAVOHEMOPROTEIN"/>
    <property type="match status" value="1"/>
</dbReference>
<dbReference type="InterPro" id="IPR012292">
    <property type="entry name" value="Globin/Proto"/>
</dbReference>
<feature type="region of interest" description="Disordered" evidence="1">
    <location>
        <begin position="289"/>
        <end position="322"/>
    </location>
</feature>
<dbReference type="PANTHER" id="PTHR43396:SF6">
    <property type="entry name" value="ABL201WP"/>
    <property type="match status" value="1"/>
</dbReference>
<dbReference type="EMBL" id="CP000500">
    <property type="protein sequence ID" value="ABN67466.2"/>
    <property type="molecule type" value="Genomic_DNA"/>
</dbReference>
<dbReference type="CDD" id="cd01040">
    <property type="entry name" value="Mb-like"/>
    <property type="match status" value="1"/>
</dbReference>
<accession>A3LXI9</accession>
<keyword evidence="4" id="KW-1185">Reference proteome</keyword>
<proteinExistence type="predicted"/>
<dbReference type="OrthoDB" id="436496at2759"/>
<gene>
    <name evidence="3" type="ORF">PICST_32831</name>
</gene>
<reference evidence="3 4" key="1">
    <citation type="journal article" date="2007" name="Nat. Biotechnol.">
        <title>Genome sequence of the lignocellulose-bioconverting and xylose-fermenting yeast Pichia stipitis.</title>
        <authorList>
            <person name="Jeffries T.W."/>
            <person name="Grigoriev I.V."/>
            <person name="Grimwood J."/>
            <person name="Laplaza J.M."/>
            <person name="Aerts A."/>
            <person name="Salamov A."/>
            <person name="Schmutz J."/>
            <person name="Lindquist E."/>
            <person name="Dehal P."/>
            <person name="Shapiro H."/>
            <person name="Jin Y.S."/>
            <person name="Passoth V."/>
            <person name="Richardson P.M."/>
        </authorList>
    </citation>
    <scope>NUCLEOTIDE SEQUENCE [LARGE SCALE GENOMIC DNA]</scope>
    <source>
        <strain evidence="4">ATCC 58785 / CBS 6054 / NBRC 10063 / NRRL Y-11545</strain>
    </source>
</reference>
<dbReference type="HOGENOM" id="CLU_035143_2_0_1"/>
<dbReference type="GO" id="GO:0046210">
    <property type="term" value="P:nitric oxide catabolic process"/>
    <property type="evidence" value="ECO:0007669"/>
    <property type="project" value="TreeGrafter"/>
</dbReference>
<dbReference type="Gene3D" id="1.10.490.10">
    <property type="entry name" value="Globins"/>
    <property type="match status" value="1"/>
</dbReference>